<dbReference type="PANTHER" id="PTHR11587:SF2">
    <property type="entry name" value="ARGININOSUCCINATE SYNTHASE"/>
    <property type="match status" value="1"/>
</dbReference>
<dbReference type="GO" id="GO:0005524">
    <property type="term" value="F:ATP binding"/>
    <property type="evidence" value="ECO:0007669"/>
    <property type="project" value="UniProtKB-KW"/>
</dbReference>
<protein>
    <recommendedName>
        <fullName evidence="2">argininosuccinate synthase</fullName>
        <ecNumber evidence="2">6.3.4.5</ecNumber>
    </recommendedName>
</protein>
<dbReference type="CDD" id="cd01999">
    <property type="entry name" value="ASS"/>
    <property type="match status" value="1"/>
</dbReference>
<dbReference type="EC" id="6.3.4.5" evidence="2"/>
<dbReference type="InterPro" id="IPR016181">
    <property type="entry name" value="Acyl_CoA_acyltransferase"/>
</dbReference>
<evidence type="ECO:0000256" key="5">
    <source>
        <dbReference type="ARBA" id="ARBA00022605"/>
    </source>
</evidence>
<keyword evidence="6" id="KW-0547">Nucleotide-binding</keyword>
<feature type="domain" description="Arginosuccinate synthase-like N-terminal" evidence="8">
    <location>
        <begin position="207"/>
        <end position="367"/>
    </location>
</feature>
<evidence type="ECO:0000256" key="4">
    <source>
        <dbReference type="ARBA" id="ARBA00022598"/>
    </source>
</evidence>
<dbReference type="RefSeq" id="WP_117002180.1">
    <property type="nucleotide sequence ID" value="NZ_BMJS01000009.1"/>
</dbReference>
<dbReference type="GO" id="GO:0004055">
    <property type="term" value="F:argininosuccinate synthase activity"/>
    <property type="evidence" value="ECO:0007669"/>
    <property type="project" value="UniProtKB-EC"/>
</dbReference>
<comment type="caution">
    <text evidence="10">The sequence shown here is derived from an EMBL/GenBank/DDBJ whole genome shotgun (WGS) entry which is preliminary data.</text>
</comment>
<keyword evidence="7" id="KW-0067">ATP-binding</keyword>
<evidence type="ECO:0000256" key="2">
    <source>
        <dbReference type="ARBA" id="ARBA00012286"/>
    </source>
</evidence>
<dbReference type="Pfam" id="PF20979">
    <property type="entry name" value="Arginosuc_syn_C"/>
    <property type="match status" value="1"/>
</dbReference>
<evidence type="ECO:0000259" key="9">
    <source>
        <dbReference type="Pfam" id="PF20979"/>
    </source>
</evidence>
<dbReference type="SUPFAM" id="SSF52402">
    <property type="entry name" value="Adenine nucleotide alpha hydrolases-like"/>
    <property type="match status" value="1"/>
</dbReference>
<dbReference type="GO" id="GO:0000050">
    <property type="term" value="P:urea cycle"/>
    <property type="evidence" value="ECO:0007669"/>
    <property type="project" value="TreeGrafter"/>
</dbReference>
<comment type="pathway">
    <text evidence="1">Amino-acid biosynthesis; L-arginine biosynthesis; L-arginine from L-ornithine and carbamoyl phosphate: step 2/3.</text>
</comment>
<dbReference type="CDD" id="cd04301">
    <property type="entry name" value="NAT_SF"/>
    <property type="match status" value="1"/>
</dbReference>
<dbReference type="Proteomes" id="UP000636949">
    <property type="component" value="Unassembled WGS sequence"/>
</dbReference>
<dbReference type="InterPro" id="IPR023434">
    <property type="entry name" value="Arginosuc_synth_type_1_subfam"/>
</dbReference>
<dbReference type="PROSITE" id="PS00564">
    <property type="entry name" value="ARGININOSUCCIN_SYN_1"/>
    <property type="match status" value="1"/>
</dbReference>
<evidence type="ECO:0000256" key="1">
    <source>
        <dbReference type="ARBA" id="ARBA00004967"/>
    </source>
</evidence>
<dbReference type="Gene3D" id="3.90.1260.10">
    <property type="entry name" value="Argininosuccinate synthetase, chain A, domain 2"/>
    <property type="match status" value="1"/>
</dbReference>
<evidence type="ECO:0000256" key="3">
    <source>
        <dbReference type="ARBA" id="ARBA00022571"/>
    </source>
</evidence>
<accession>A0A8J2Z4C0</accession>
<evidence type="ECO:0000259" key="8">
    <source>
        <dbReference type="Pfam" id="PF00764"/>
    </source>
</evidence>
<dbReference type="InterPro" id="IPR018223">
    <property type="entry name" value="Arginosuc_synth_CS"/>
</dbReference>
<keyword evidence="3" id="KW-0055">Arginine biosynthesis</keyword>
<dbReference type="Pfam" id="PF00764">
    <property type="entry name" value="Arginosuc_synth"/>
    <property type="match status" value="1"/>
</dbReference>
<evidence type="ECO:0000256" key="7">
    <source>
        <dbReference type="ARBA" id="ARBA00022840"/>
    </source>
</evidence>
<name>A0A8J2Z4C0_9GAMM</name>
<reference evidence="10" key="1">
    <citation type="journal article" date="2014" name="Int. J. Syst. Evol. Microbiol.">
        <title>Complete genome sequence of Corynebacterium casei LMG S-19264T (=DSM 44701T), isolated from a smear-ripened cheese.</title>
        <authorList>
            <consortium name="US DOE Joint Genome Institute (JGI-PGF)"/>
            <person name="Walter F."/>
            <person name="Albersmeier A."/>
            <person name="Kalinowski J."/>
            <person name="Ruckert C."/>
        </authorList>
    </citation>
    <scope>NUCLEOTIDE SEQUENCE</scope>
    <source>
        <strain evidence="10">CGMCC 1.15758</strain>
    </source>
</reference>
<keyword evidence="11" id="KW-1185">Reference proteome</keyword>
<dbReference type="InterPro" id="IPR048268">
    <property type="entry name" value="Arginosuc_syn_C"/>
</dbReference>
<dbReference type="OrthoDB" id="9801641at2"/>
<dbReference type="EMBL" id="BMJS01000009">
    <property type="protein sequence ID" value="GGF95887.1"/>
    <property type="molecule type" value="Genomic_DNA"/>
</dbReference>
<proteinExistence type="predicted"/>
<dbReference type="InterPro" id="IPR001518">
    <property type="entry name" value="Arginosuc_synth"/>
</dbReference>
<dbReference type="InterPro" id="IPR048267">
    <property type="entry name" value="Arginosuc_syn_N"/>
</dbReference>
<dbReference type="Gene3D" id="3.40.50.620">
    <property type="entry name" value="HUPs"/>
    <property type="match status" value="1"/>
</dbReference>
<organism evidence="10 11">
    <name type="scientific">Cysteiniphilum litorale</name>
    <dbReference type="NCBI Taxonomy" id="2056700"/>
    <lineage>
        <taxon>Bacteria</taxon>
        <taxon>Pseudomonadati</taxon>
        <taxon>Pseudomonadota</taxon>
        <taxon>Gammaproteobacteria</taxon>
        <taxon>Thiotrichales</taxon>
        <taxon>Fastidiosibacteraceae</taxon>
        <taxon>Cysteiniphilum</taxon>
    </lineage>
</organism>
<sequence length="618" mass="68736">MKLSHVDIVIANSTHCHFASAIAVQIEESAKQRKTGIAKRSVNYLQGKIRSKHAVIAIDRLLNQIVGFCYIESWQDKAYVSNSGLIVFPEYRNLGLSKALKSKAFMLAREYYPNAKIFGLTTNPQVMRINYELGYEPAAFTGLTTDKTFWQGCASCVNFTILQAKGYQNCLCTGMLYDPQRKQKQKEQIEQKEQGVLQNNKMEQSMKVIVAFSGGLDTSFCVKYLQQEHDLEVHTVTVNTGGFTQIELAQIERRAYQLGAKTHQSIDVTKDFYQECVKFLIFANALKNNCYPLSVSAERAFQAMTIAKVANMMGITKIAHGCTGAGNDQVRFDLMFHILSPEAQIITPIRDLKLSRAATQEYLIKHGASCSESSKNYSINKGLWGTSVGGVETLSSHLYLKDEAWPTKIAKTQDREETLKITFINGEPIALNDELSNSIQVIQKLNDIASQYGVGRDIHVGDTIINIKGRVGFEAPAPLILIKAHHLLEKHVLTKAQLKIKTSLSDTYAEMVHEGQFLDPAARDIEALLLSTQAKVTGDVFVKLYPLHFVLLGIQSEHDLMQAQNAKYGEENASFTGDDVKGFTKVMSTQLAAYYQLQNKDKSAKTTPLSSIKAAVTG</sequence>
<evidence type="ECO:0000256" key="6">
    <source>
        <dbReference type="ARBA" id="ARBA00022741"/>
    </source>
</evidence>
<dbReference type="PANTHER" id="PTHR11587">
    <property type="entry name" value="ARGININOSUCCINATE SYNTHASE"/>
    <property type="match status" value="1"/>
</dbReference>
<dbReference type="NCBIfam" id="TIGR00032">
    <property type="entry name" value="argG"/>
    <property type="match status" value="1"/>
</dbReference>
<dbReference type="AlphaFoldDB" id="A0A8J2Z4C0"/>
<feature type="domain" description="Arginosuccinate synthase C-terminal" evidence="9">
    <location>
        <begin position="377"/>
        <end position="592"/>
    </location>
</feature>
<gene>
    <name evidence="10" type="ORF">GCM10010995_11410</name>
</gene>
<dbReference type="Gene3D" id="3.40.630.30">
    <property type="match status" value="1"/>
</dbReference>
<dbReference type="InterPro" id="IPR024074">
    <property type="entry name" value="AS_cat/multimer_dom_body"/>
</dbReference>
<keyword evidence="4" id="KW-0436">Ligase</keyword>
<evidence type="ECO:0000313" key="10">
    <source>
        <dbReference type="EMBL" id="GGF95887.1"/>
    </source>
</evidence>
<evidence type="ECO:0000313" key="11">
    <source>
        <dbReference type="Proteomes" id="UP000636949"/>
    </source>
</evidence>
<dbReference type="SUPFAM" id="SSF55729">
    <property type="entry name" value="Acyl-CoA N-acyltransferases (Nat)"/>
    <property type="match status" value="1"/>
</dbReference>
<keyword evidence="5" id="KW-0028">Amino-acid biosynthesis</keyword>
<dbReference type="GO" id="GO:0005737">
    <property type="term" value="C:cytoplasm"/>
    <property type="evidence" value="ECO:0007669"/>
    <property type="project" value="TreeGrafter"/>
</dbReference>
<dbReference type="SUPFAM" id="SSF69864">
    <property type="entry name" value="Argininosuccinate synthetase, C-terminal domain"/>
    <property type="match status" value="1"/>
</dbReference>
<dbReference type="GO" id="GO:0000053">
    <property type="term" value="P:argininosuccinate metabolic process"/>
    <property type="evidence" value="ECO:0007669"/>
    <property type="project" value="TreeGrafter"/>
</dbReference>
<dbReference type="UniPathway" id="UPA00068">
    <property type="reaction ID" value="UER00113"/>
</dbReference>
<reference evidence="10" key="2">
    <citation type="submission" date="2020-09" db="EMBL/GenBank/DDBJ databases">
        <authorList>
            <person name="Sun Q."/>
            <person name="Zhou Y."/>
        </authorList>
    </citation>
    <scope>NUCLEOTIDE SEQUENCE</scope>
    <source>
        <strain evidence="10">CGMCC 1.15758</strain>
    </source>
</reference>
<dbReference type="InterPro" id="IPR014729">
    <property type="entry name" value="Rossmann-like_a/b/a_fold"/>
</dbReference>
<dbReference type="GO" id="GO:0006526">
    <property type="term" value="P:L-arginine biosynthetic process"/>
    <property type="evidence" value="ECO:0007669"/>
    <property type="project" value="UniProtKB-UniPathway"/>
</dbReference>